<dbReference type="AlphaFoldDB" id="A0A1G2Q1U5"/>
<comment type="caution">
    <text evidence="1">The sequence shown here is derived from an EMBL/GenBank/DDBJ whole genome shotgun (WGS) entry which is preliminary data.</text>
</comment>
<dbReference type="InterPro" id="IPR003789">
    <property type="entry name" value="Asn/Gln_tRNA_amidoTrase-B-like"/>
</dbReference>
<protein>
    <recommendedName>
        <fullName evidence="3">Glutamyl-tRNA amidotransferase</fullName>
    </recommendedName>
</protein>
<dbReference type="Gene3D" id="1.10.1510.10">
    <property type="entry name" value="Uncharacterised protein YqeY/AIM41 PF09424, N-terminal domain"/>
    <property type="match status" value="1"/>
</dbReference>
<sequence length="151" mass="16631">MTEIERRLEADLITATRSKASELTVLRLLKSALHNEKIAKKASDGLAETEVIAVFRRELKKRQEAAGMYEQGGRPELAAKERGEAEVIARYLPQGPNIEEVKKVIIRIKQEQGLSGAQAIGPLTKATMTHFQGAVDGKTVSDLVREILSQP</sequence>
<dbReference type="InterPro" id="IPR042184">
    <property type="entry name" value="YqeY/Aim41_N"/>
</dbReference>
<name>A0A1G2Q1U5_9BACT</name>
<dbReference type="Proteomes" id="UP000177575">
    <property type="component" value="Unassembled WGS sequence"/>
</dbReference>
<evidence type="ECO:0000313" key="1">
    <source>
        <dbReference type="EMBL" id="OHA54548.1"/>
    </source>
</evidence>
<dbReference type="EMBL" id="MHTC01000047">
    <property type="protein sequence ID" value="OHA54548.1"/>
    <property type="molecule type" value="Genomic_DNA"/>
</dbReference>
<dbReference type="PANTHER" id="PTHR28055">
    <property type="entry name" value="ALTERED INHERITANCE OF MITOCHONDRIA PROTEIN 41, MITOCHONDRIAL"/>
    <property type="match status" value="1"/>
</dbReference>
<evidence type="ECO:0000313" key="2">
    <source>
        <dbReference type="Proteomes" id="UP000177575"/>
    </source>
</evidence>
<dbReference type="Gene3D" id="1.10.10.410">
    <property type="match status" value="1"/>
</dbReference>
<reference evidence="1 2" key="1">
    <citation type="journal article" date="2016" name="Nat. Commun.">
        <title>Thousands of microbial genomes shed light on interconnected biogeochemical processes in an aquifer system.</title>
        <authorList>
            <person name="Anantharaman K."/>
            <person name="Brown C.T."/>
            <person name="Hug L.A."/>
            <person name="Sharon I."/>
            <person name="Castelle C.J."/>
            <person name="Probst A.J."/>
            <person name="Thomas B.C."/>
            <person name="Singh A."/>
            <person name="Wilkins M.J."/>
            <person name="Karaoz U."/>
            <person name="Brodie E.L."/>
            <person name="Williams K.H."/>
            <person name="Hubbard S.S."/>
            <person name="Banfield J.F."/>
        </authorList>
    </citation>
    <scope>NUCLEOTIDE SEQUENCE [LARGE SCALE GENOMIC DNA]</scope>
</reference>
<dbReference type="GO" id="GO:0016884">
    <property type="term" value="F:carbon-nitrogen ligase activity, with glutamine as amido-N-donor"/>
    <property type="evidence" value="ECO:0007669"/>
    <property type="project" value="InterPro"/>
</dbReference>
<gene>
    <name evidence="1" type="ORF">A2388_01115</name>
</gene>
<dbReference type="InterPro" id="IPR023168">
    <property type="entry name" value="GatB_Yqey_C_2"/>
</dbReference>
<accession>A0A1G2Q1U5</accession>
<proteinExistence type="predicted"/>
<organism evidence="1 2">
    <name type="scientific">Candidatus Veblenbacteria bacterium RIFOXYB1_FULL_43_13</name>
    <dbReference type="NCBI Taxonomy" id="1802426"/>
    <lineage>
        <taxon>Bacteria</taxon>
        <taxon>Candidatus Vebleniibacteriota</taxon>
    </lineage>
</organism>
<dbReference type="Pfam" id="PF09424">
    <property type="entry name" value="YqeY"/>
    <property type="match status" value="1"/>
</dbReference>
<dbReference type="InterPro" id="IPR019004">
    <property type="entry name" value="YqeY/Aim41"/>
</dbReference>
<dbReference type="PANTHER" id="PTHR28055:SF1">
    <property type="entry name" value="ALTERED INHERITANCE OF MITOCHONDRIA PROTEIN 41, MITOCHONDRIAL"/>
    <property type="match status" value="1"/>
</dbReference>
<dbReference type="SUPFAM" id="SSF89095">
    <property type="entry name" value="GatB/YqeY motif"/>
    <property type="match status" value="1"/>
</dbReference>
<evidence type="ECO:0008006" key="3">
    <source>
        <dbReference type="Google" id="ProtNLM"/>
    </source>
</evidence>